<keyword evidence="3" id="KW-1185">Reference proteome</keyword>
<evidence type="ECO:0000256" key="1">
    <source>
        <dbReference type="SAM" id="Phobius"/>
    </source>
</evidence>
<accession>L0JY58</accession>
<sequence>MSRTPRTYLRLFLLGGGVLVGASGLLGGDTVQLLVGAAAVVLGAIGLLAERRTSSE</sequence>
<evidence type="ECO:0000313" key="3">
    <source>
        <dbReference type="Proteomes" id="UP000010878"/>
    </source>
</evidence>
<reference evidence="2 3" key="1">
    <citation type="submission" date="2012-11" db="EMBL/GenBank/DDBJ databases">
        <title>FINISHED of Natronococcus occultus SP4, DSM 3396.</title>
        <authorList>
            <consortium name="DOE Joint Genome Institute"/>
            <person name="Eisen J."/>
            <person name="Huntemann M."/>
            <person name="Wei C.-L."/>
            <person name="Han J."/>
            <person name="Detter J.C."/>
            <person name="Han C."/>
            <person name="Tapia R."/>
            <person name="Chen A."/>
            <person name="Kyrpides N."/>
            <person name="Mavromatis K."/>
            <person name="Markowitz V."/>
            <person name="Szeto E."/>
            <person name="Ivanova N."/>
            <person name="Mikhailova N."/>
            <person name="Ovchinnikova G."/>
            <person name="Pagani I."/>
            <person name="Pati A."/>
            <person name="Goodwin L."/>
            <person name="Nordberg H.P."/>
            <person name="Cantor M.N."/>
            <person name="Hua S.X."/>
            <person name="Woyke T."/>
            <person name="Eisen J."/>
            <person name="Klenk H.-P."/>
            <person name="Klenk H.-P."/>
        </authorList>
    </citation>
    <scope>NUCLEOTIDE SEQUENCE [LARGE SCALE GENOMIC DNA]</scope>
    <source>
        <strain evidence="2 3">SP4</strain>
    </source>
</reference>
<dbReference type="RefSeq" id="WP_015320685.1">
    <property type="nucleotide sequence ID" value="NC_019974.1"/>
</dbReference>
<dbReference type="EMBL" id="CP003929">
    <property type="protein sequence ID" value="AGB37235.1"/>
    <property type="molecule type" value="Genomic_DNA"/>
</dbReference>
<proteinExistence type="predicted"/>
<keyword evidence="1" id="KW-0812">Transmembrane</keyword>
<feature type="transmembrane region" description="Helical" evidence="1">
    <location>
        <begin position="31"/>
        <end position="49"/>
    </location>
</feature>
<dbReference type="STRING" id="694430.Natoc_1424"/>
<dbReference type="Proteomes" id="UP000010878">
    <property type="component" value="Chromosome"/>
</dbReference>
<name>L0JY58_9EURY</name>
<protein>
    <submittedName>
        <fullName evidence="2">Uncharacterized protein</fullName>
    </submittedName>
</protein>
<gene>
    <name evidence="2" type="ORF">Natoc_1424</name>
</gene>
<evidence type="ECO:0000313" key="2">
    <source>
        <dbReference type="EMBL" id="AGB37235.1"/>
    </source>
</evidence>
<dbReference type="KEGG" id="nou:Natoc_1424"/>
<dbReference type="HOGENOM" id="CLU_3003243_0_0_2"/>
<keyword evidence="1" id="KW-1133">Transmembrane helix</keyword>
<keyword evidence="1" id="KW-0472">Membrane</keyword>
<dbReference type="GeneID" id="43302142"/>
<organism evidence="2 3">
    <name type="scientific">Natronococcus occultus SP4</name>
    <dbReference type="NCBI Taxonomy" id="694430"/>
    <lineage>
        <taxon>Archaea</taxon>
        <taxon>Methanobacteriati</taxon>
        <taxon>Methanobacteriota</taxon>
        <taxon>Stenosarchaea group</taxon>
        <taxon>Halobacteria</taxon>
        <taxon>Halobacteriales</taxon>
        <taxon>Natrialbaceae</taxon>
        <taxon>Natronococcus</taxon>
    </lineage>
</organism>
<dbReference type="AlphaFoldDB" id="L0JY58"/>
<feature type="transmembrane region" description="Helical" evidence="1">
    <location>
        <begin position="7"/>
        <end position="25"/>
    </location>
</feature>